<dbReference type="AlphaFoldDB" id="A0A4R7STJ3"/>
<evidence type="ECO:0008006" key="3">
    <source>
        <dbReference type="Google" id="ProtNLM"/>
    </source>
</evidence>
<dbReference type="RefSeq" id="WP_133793543.1">
    <property type="nucleotide sequence ID" value="NZ_SOCA01000001.1"/>
</dbReference>
<evidence type="ECO:0000313" key="1">
    <source>
        <dbReference type="EMBL" id="TDU81607.1"/>
    </source>
</evidence>
<dbReference type="OrthoDB" id="9156734at2"/>
<accession>A0A4R7STJ3</accession>
<protein>
    <recommendedName>
        <fullName evidence="3">Addiction module component</fullName>
    </recommendedName>
</protein>
<name>A0A4R7STJ3_9BACT</name>
<reference evidence="1 2" key="1">
    <citation type="submission" date="2019-03" db="EMBL/GenBank/DDBJ databases">
        <title>Genomic Encyclopedia of Archaeal and Bacterial Type Strains, Phase II (KMG-II): from individual species to whole genera.</title>
        <authorList>
            <person name="Goeker M."/>
        </authorList>
    </citation>
    <scope>NUCLEOTIDE SEQUENCE [LARGE SCALE GENOMIC DNA]</scope>
    <source>
        <strain evidence="1 2">ATCC 25309</strain>
    </source>
</reference>
<dbReference type="Proteomes" id="UP000295662">
    <property type="component" value="Unassembled WGS sequence"/>
</dbReference>
<evidence type="ECO:0000313" key="2">
    <source>
        <dbReference type="Proteomes" id="UP000295662"/>
    </source>
</evidence>
<sequence>MNAAVCHLFEEVLLLPSEARTELVEAILERSTPSEDFLKQQLEVVAGRMENVRTGASKLIPAPESHASVLASLKSGR</sequence>
<proteinExistence type="predicted"/>
<dbReference type="EMBL" id="SOCA01000001">
    <property type="protein sequence ID" value="TDU81607.1"/>
    <property type="molecule type" value="Genomic_DNA"/>
</dbReference>
<gene>
    <name evidence="1" type="ORF">EI77_00917</name>
</gene>
<keyword evidence="2" id="KW-1185">Reference proteome</keyword>
<organism evidence="1 2">
    <name type="scientific">Prosthecobacter fusiformis</name>
    <dbReference type="NCBI Taxonomy" id="48464"/>
    <lineage>
        <taxon>Bacteria</taxon>
        <taxon>Pseudomonadati</taxon>
        <taxon>Verrucomicrobiota</taxon>
        <taxon>Verrucomicrobiia</taxon>
        <taxon>Verrucomicrobiales</taxon>
        <taxon>Verrucomicrobiaceae</taxon>
        <taxon>Prosthecobacter</taxon>
    </lineage>
</organism>
<comment type="caution">
    <text evidence="1">The sequence shown here is derived from an EMBL/GenBank/DDBJ whole genome shotgun (WGS) entry which is preliminary data.</text>
</comment>